<proteinExistence type="predicted"/>
<dbReference type="AlphaFoldDB" id="A0A382X6H8"/>
<gene>
    <name evidence="1" type="ORF">METZ01_LOCUS419334</name>
</gene>
<feature type="non-terminal residue" evidence="1">
    <location>
        <position position="1"/>
    </location>
</feature>
<sequence>IEQLARERFRMAKKGEKVFKVIEKKPE</sequence>
<evidence type="ECO:0000313" key="1">
    <source>
        <dbReference type="EMBL" id="SVD66480.1"/>
    </source>
</evidence>
<name>A0A382X6H8_9ZZZZ</name>
<organism evidence="1">
    <name type="scientific">marine metagenome</name>
    <dbReference type="NCBI Taxonomy" id="408172"/>
    <lineage>
        <taxon>unclassified sequences</taxon>
        <taxon>metagenomes</taxon>
        <taxon>ecological metagenomes</taxon>
    </lineage>
</organism>
<dbReference type="EMBL" id="UINC01165211">
    <property type="protein sequence ID" value="SVD66480.1"/>
    <property type="molecule type" value="Genomic_DNA"/>
</dbReference>
<reference evidence="1" key="1">
    <citation type="submission" date="2018-05" db="EMBL/GenBank/DDBJ databases">
        <authorList>
            <person name="Lanie J.A."/>
            <person name="Ng W.-L."/>
            <person name="Kazmierczak K.M."/>
            <person name="Andrzejewski T.M."/>
            <person name="Davidsen T.M."/>
            <person name="Wayne K.J."/>
            <person name="Tettelin H."/>
            <person name="Glass J.I."/>
            <person name="Rusch D."/>
            <person name="Podicherti R."/>
            <person name="Tsui H.-C.T."/>
            <person name="Winkler M.E."/>
        </authorList>
    </citation>
    <scope>NUCLEOTIDE SEQUENCE</scope>
</reference>
<protein>
    <submittedName>
        <fullName evidence="1">Uncharacterized protein</fullName>
    </submittedName>
</protein>
<accession>A0A382X6H8</accession>